<keyword evidence="3" id="KW-1185">Reference proteome</keyword>
<evidence type="ECO:0000313" key="2">
    <source>
        <dbReference type="EMBL" id="SFQ84228.1"/>
    </source>
</evidence>
<protein>
    <recommendedName>
        <fullName evidence="4">Antitoxin VbhA domain-containing protein</fullName>
    </recommendedName>
</protein>
<dbReference type="InterPro" id="IPR033788">
    <property type="entry name" value="VbhA-like"/>
</dbReference>
<proteinExistence type="predicted"/>
<feature type="region of interest" description="Disordered" evidence="1">
    <location>
        <begin position="77"/>
        <end position="110"/>
    </location>
</feature>
<evidence type="ECO:0000256" key="1">
    <source>
        <dbReference type="SAM" id="MobiDB-lite"/>
    </source>
</evidence>
<dbReference type="CDD" id="cd11586">
    <property type="entry name" value="VbhA_like"/>
    <property type="match status" value="1"/>
</dbReference>
<dbReference type="RefSeq" id="WP_092679100.1">
    <property type="nucleotide sequence ID" value="NZ_FOXS01000015.1"/>
</dbReference>
<dbReference type="Proteomes" id="UP000199029">
    <property type="component" value="Unassembled WGS sequence"/>
</dbReference>
<gene>
    <name evidence="2" type="ORF">SAMN04515668_5090</name>
</gene>
<dbReference type="EMBL" id="FOXS01000015">
    <property type="protein sequence ID" value="SFQ84228.1"/>
    <property type="molecule type" value="Genomic_DNA"/>
</dbReference>
<evidence type="ECO:0000313" key="3">
    <source>
        <dbReference type="Proteomes" id="UP000199029"/>
    </source>
</evidence>
<dbReference type="OrthoDB" id="885454at2"/>
<organism evidence="2 3">
    <name type="scientific">Hymenobacter arizonensis</name>
    <name type="common">Siccationidurans arizonensis</name>
    <dbReference type="NCBI Taxonomy" id="1227077"/>
    <lineage>
        <taxon>Bacteria</taxon>
        <taxon>Pseudomonadati</taxon>
        <taxon>Bacteroidota</taxon>
        <taxon>Cytophagia</taxon>
        <taxon>Cytophagales</taxon>
        <taxon>Hymenobacteraceae</taxon>
        <taxon>Hymenobacter</taxon>
    </lineage>
</organism>
<reference evidence="3" key="1">
    <citation type="submission" date="2016-10" db="EMBL/GenBank/DDBJ databases">
        <authorList>
            <person name="Varghese N."/>
            <person name="Submissions S."/>
        </authorList>
    </citation>
    <scope>NUCLEOTIDE SEQUENCE [LARGE SCALE GENOMIC DNA]</scope>
    <source>
        <strain evidence="3">OR362-8,ATCC BAA-1266,JCM 13504</strain>
    </source>
</reference>
<accession>A0A1I6BTE6</accession>
<evidence type="ECO:0008006" key="4">
    <source>
        <dbReference type="Google" id="ProtNLM"/>
    </source>
</evidence>
<sequence>MSQDREPQFCETERTPEQRLESVQWAFGVSASAGGAPSPEVVQLYERYILGEIDMQHIDVAMSQLYPQYPSNDPYAGRWTPNLDVEPARPVEVPPGFEYDPAEEEDAPAGPEMPAALCAAQLRAFVQDIVEHLATQPPRQRYIQIDV</sequence>
<name>A0A1I6BTE6_HYMAR</name>
<dbReference type="AlphaFoldDB" id="A0A1I6BTE6"/>
<dbReference type="STRING" id="1227077.SAMN04515668_5090"/>